<keyword evidence="2" id="KW-0964">Secreted</keyword>
<evidence type="ECO:0000256" key="8">
    <source>
        <dbReference type="PROSITE-ProRule" id="PRU00206"/>
    </source>
</evidence>
<evidence type="ECO:0000256" key="5">
    <source>
        <dbReference type="ARBA" id="ARBA00022737"/>
    </source>
</evidence>
<dbReference type="GO" id="GO:0006915">
    <property type="term" value="P:apoptotic process"/>
    <property type="evidence" value="ECO:0007669"/>
    <property type="project" value="UniProtKB-KW"/>
</dbReference>
<evidence type="ECO:0000256" key="9">
    <source>
        <dbReference type="SAM" id="SignalP"/>
    </source>
</evidence>
<feature type="repeat" description="TNFR-Cys" evidence="8">
    <location>
        <begin position="65"/>
        <end position="106"/>
    </location>
</feature>
<dbReference type="InterPro" id="IPR001368">
    <property type="entry name" value="TNFR/NGFR_Cys_rich_reg"/>
</dbReference>
<keyword evidence="7" id="KW-0325">Glycoprotein</keyword>
<keyword evidence="5" id="KW-0677">Repeat</keyword>
<evidence type="ECO:0000256" key="1">
    <source>
        <dbReference type="ARBA" id="ARBA00004613"/>
    </source>
</evidence>
<feature type="disulfide bond" evidence="8">
    <location>
        <begin position="66"/>
        <end position="81"/>
    </location>
</feature>
<evidence type="ECO:0000256" key="6">
    <source>
        <dbReference type="ARBA" id="ARBA00023157"/>
    </source>
</evidence>
<evidence type="ECO:0000256" key="2">
    <source>
        <dbReference type="ARBA" id="ARBA00022525"/>
    </source>
</evidence>
<dbReference type="PROSITE" id="PS50050">
    <property type="entry name" value="TNFR_NGFR_2"/>
    <property type="match status" value="1"/>
</dbReference>
<dbReference type="SMART" id="SM01411">
    <property type="entry name" value="Ephrin_rec_like"/>
    <property type="match status" value="2"/>
</dbReference>
<protein>
    <submittedName>
        <fullName evidence="11">Tumor necrosis factor receptor superfamily member 11B-like</fullName>
    </submittedName>
</protein>
<name>A0A8C4TFN0_ERPCA</name>
<gene>
    <name evidence="11" type="primary">LOC114663661</name>
</gene>
<dbReference type="SUPFAM" id="SSF57586">
    <property type="entry name" value="TNF receptor-like"/>
    <property type="match status" value="2"/>
</dbReference>
<evidence type="ECO:0000313" key="11">
    <source>
        <dbReference type="Ensembl" id="ENSECRP00000030913.1"/>
    </source>
</evidence>
<dbReference type="InterPro" id="IPR052459">
    <property type="entry name" value="TNFRSF_decoy_receptor"/>
</dbReference>
<dbReference type="PANTHER" id="PTHR23097:SF90">
    <property type="entry name" value="TUMOR NECROSIS FACTOR RECEPTOR SUPERFAMILY MEMBER 11B"/>
    <property type="match status" value="1"/>
</dbReference>
<feature type="chain" id="PRO_5046100108" evidence="9">
    <location>
        <begin position="20"/>
        <end position="308"/>
    </location>
</feature>
<sequence>METGVELQILLALFLEADALLEWPGQYTYQREDPASGQKLTCDRCPPGEYLVQHCTATHKSQCAPCPEKHYTQYWNYISKCQYCNVFCKENQHVKEECNRFQNRVCECDEGYYWDHEFCIKHVACPPGNGVKHKGTPHTNTVCEKCPPGYFSSVSSSQEACEKHTDCKSQLQILNGTTWHDNLCISCENLRSTGVLSQYEDILSEFLARQKLDQKKLLKLGRTLLKEQGENVVYREQHDSPKELIRSYVKKWSALQTAYRLIPDELVSRLEEANLHTVARRLKRKFLKIRLNETLKLSYCLNAGTDRN</sequence>
<dbReference type="AlphaFoldDB" id="A0A8C4TFN0"/>
<feature type="domain" description="TNFR-Cys" evidence="10">
    <location>
        <begin position="65"/>
        <end position="106"/>
    </location>
</feature>
<dbReference type="Proteomes" id="UP000694620">
    <property type="component" value="Chromosome 13"/>
</dbReference>
<dbReference type="Pfam" id="PF00020">
    <property type="entry name" value="TNFR_c6"/>
    <property type="match status" value="3"/>
</dbReference>
<evidence type="ECO:0000313" key="12">
    <source>
        <dbReference type="Proteomes" id="UP000694620"/>
    </source>
</evidence>
<evidence type="ECO:0000259" key="10">
    <source>
        <dbReference type="PROSITE" id="PS50050"/>
    </source>
</evidence>
<comment type="subcellular location">
    <subcellularLocation>
        <location evidence="1">Secreted</location>
    </subcellularLocation>
</comment>
<dbReference type="InterPro" id="IPR048522">
    <property type="entry name" value="Death_3_fish"/>
</dbReference>
<dbReference type="Pfam" id="PF21733">
    <property type="entry name" value="Death_3"/>
    <property type="match status" value="1"/>
</dbReference>
<proteinExistence type="predicted"/>
<dbReference type="Ensembl" id="ENSECRT00000031566.1">
    <property type="protein sequence ID" value="ENSECRP00000030913.1"/>
    <property type="gene ID" value="ENSECRG00000020975.1"/>
</dbReference>
<accession>A0A8C4TFN0</accession>
<dbReference type="SMART" id="SM00208">
    <property type="entry name" value="TNFR"/>
    <property type="match status" value="4"/>
</dbReference>
<keyword evidence="3" id="KW-0053">Apoptosis</keyword>
<dbReference type="Gene3D" id="2.10.50.10">
    <property type="entry name" value="Tumor Necrosis Factor Receptor, subunit A, domain 2"/>
    <property type="match status" value="2"/>
</dbReference>
<evidence type="ECO:0000256" key="4">
    <source>
        <dbReference type="ARBA" id="ARBA00022729"/>
    </source>
</evidence>
<reference evidence="11" key="1">
    <citation type="submission" date="2021-06" db="EMBL/GenBank/DDBJ databases">
        <authorList>
            <consortium name="Wellcome Sanger Institute Data Sharing"/>
        </authorList>
    </citation>
    <scope>NUCLEOTIDE SEQUENCE [LARGE SCALE GENOMIC DNA]</scope>
</reference>
<keyword evidence="12" id="KW-1185">Reference proteome</keyword>
<feature type="signal peptide" evidence="9">
    <location>
        <begin position="1"/>
        <end position="19"/>
    </location>
</feature>
<reference evidence="11" key="2">
    <citation type="submission" date="2025-08" db="UniProtKB">
        <authorList>
            <consortium name="Ensembl"/>
        </authorList>
    </citation>
    <scope>IDENTIFICATION</scope>
</reference>
<keyword evidence="6 8" id="KW-1015">Disulfide bond</keyword>
<dbReference type="GO" id="GO:0005576">
    <property type="term" value="C:extracellular region"/>
    <property type="evidence" value="ECO:0007669"/>
    <property type="project" value="UniProtKB-SubCell"/>
</dbReference>
<evidence type="ECO:0000256" key="3">
    <source>
        <dbReference type="ARBA" id="ARBA00022703"/>
    </source>
</evidence>
<reference evidence="11" key="3">
    <citation type="submission" date="2025-09" db="UniProtKB">
        <authorList>
            <consortium name="Ensembl"/>
        </authorList>
    </citation>
    <scope>IDENTIFICATION</scope>
</reference>
<dbReference type="GeneTree" id="ENSGT00940000155167"/>
<feature type="disulfide bond" evidence="8">
    <location>
        <begin position="88"/>
        <end position="106"/>
    </location>
</feature>
<organism evidence="11 12">
    <name type="scientific">Erpetoichthys calabaricus</name>
    <name type="common">Rope fish</name>
    <name type="synonym">Calamoichthys calabaricus</name>
    <dbReference type="NCBI Taxonomy" id="27687"/>
    <lineage>
        <taxon>Eukaryota</taxon>
        <taxon>Metazoa</taxon>
        <taxon>Chordata</taxon>
        <taxon>Craniata</taxon>
        <taxon>Vertebrata</taxon>
        <taxon>Euteleostomi</taxon>
        <taxon>Actinopterygii</taxon>
        <taxon>Polypteriformes</taxon>
        <taxon>Polypteridae</taxon>
        <taxon>Erpetoichthys</taxon>
    </lineage>
</organism>
<comment type="caution">
    <text evidence="8">Lacks conserved residue(s) required for the propagation of feature annotation.</text>
</comment>
<evidence type="ECO:0000256" key="7">
    <source>
        <dbReference type="ARBA" id="ARBA00023180"/>
    </source>
</evidence>
<dbReference type="PANTHER" id="PTHR23097">
    <property type="entry name" value="TUMOR NECROSIS FACTOR RECEPTOR SUPERFAMILY MEMBER"/>
    <property type="match status" value="1"/>
</dbReference>
<keyword evidence="4 9" id="KW-0732">Signal</keyword>